<dbReference type="EMBL" id="LAZR01040418">
    <property type="protein sequence ID" value="KKL14540.1"/>
    <property type="molecule type" value="Genomic_DNA"/>
</dbReference>
<reference evidence="1" key="1">
    <citation type="journal article" date="2015" name="Nature">
        <title>Complex archaea that bridge the gap between prokaryotes and eukaryotes.</title>
        <authorList>
            <person name="Spang A."/>
            <person name="Saw J.H."/>
            <person name="Jorgensen S.L."/>
            <person name="Zaremba-Niedzwiedzka K."/>
            <person name="Martijn J."/>
            <person name="Lind A.E."/>
            <person name="van Eijk R."/>
            <person name="Schleper C."/>
            <person name="Guy L."/>
            <person name="Ettema T.J."/>
        </authorList>
    </citation>
    <scope>NUCLEOTIDE SEQUENCE</scope>
</reference>
<protein>
    <submittedName>
        <fullName evidence="1">Uncharacterized protein</fullName>
    </submittedName>
</protein>
<proteinExistence type="predicted"/>
<accession>A0A0F9AYM8</accession>
<sequence length="384" mass="43498">MSLDNPQTYGEWYWGHGLQAQKDMDEQTEFALAPYFEGLFAGIPEVNELPSGVQSLLRSLAEPPSAGLGGFAALTAGEFASETIRDLIKPGMTVAARVINRGALETWLDPGQAVTLFQRRKIEDGYFDLLMSSAGYDPSIAGQFSDSLRSYPTIAEIMRYARYHGDPLNTKEVVWEKFDVPVDDYELHEWLTLQVLSTGQIHQLLRRGVITEADADFFLNRVGWRDADVDHVKELGWLIPNPMLLTQGNLQQGESKERIIEDIIRGDIHPDRAEQYLDAILTKPATQDIVAYTLRTDSDVTRLDERLTKIGMHPDYLDLHRELAFVIPPVADIITMAVREVFTPEIAARFGQYDDFPAPLEEWGLKKGLSKEWSQRYWAAHWSL</sequence>
<comment type="caution">
    <text evidence="1">The sequence shown here is derived from an EMBL/GenBank/DDBJ whole genome shotgun (WGS) entry which is preliminary data.</text>
</comment>
<name>A0A0F9AYM8_9ZZZZ</name>
<gene>
    <name evidence="1" type="ORF">LCGC14_2514640</name>
</gene>
<dbReference type="AlphaFoldDB" id="A0A0F9AYM8"/>
<organism evidence="1">
    <name type="scientific">marine sediment metagenome</name>
    <dbReference type="NCBI Taxonomy" id="412755"/>
    <lineage>
        <taxon>unclassified sequences</taxon>
        <taxon>metagenomes</taxon>
        <taxon>ecological metagenomes</taxon>
    </lineage>
</organism>
<feature type="non-terminal residue" evidence="1">
    <location>
        <position position="384"/>
    </location>
</feature>
<evidence type="ECO:0000313" key="1">
    <source>
        <dbReference type="EMBL" id="KKL14540.1"/>
    </source>
</evidence>